<proteinExistence type="predicted"/>
<sequence>MEGVKGGGRSFQSLRLAGWDSAVQGLQGQPKRIRCRIVNDYSDAGLQEKKRLRDAVEVASPKFYPWDPLRQHRSM</sequence>
<dbReference type="Proteomes" id="UP000825729">
    <property type="component" value="Unassembled WGS sequence"/>
</dbReference>
<evidence type="ECO:0000313" key="1">
    <source>
        <dbReference type="EMBL" id="KAG9459267.1"/>
    </source>
</evidence>
<dbReference type="EMBL" id="JAINDJ010000002">
    <property type="protein sequence ID" value="KAG9459267.1"/>
    <property type="molecule type" value="Genomic_DNA"/>
</dbReference>
<keyword evidence="2" id="KW-1185">Reference proteome</keyword>
<reference evidence="1 2" key="1">
    <citation type="submission" date="2021-07" db="EMBL/GenBank/DDBJ databases">
        <title>The Aristolochia fimbriata genome: insights into angiosperm evolution, floral development and chemical biosynthesis.</title>
        <authorList>
            <person name="Jiao Y."/>
        </authorList>
    </citation>
    <scope>NUCLEOTIDE SEQUENCE [LARGE SCALE GENOMIC DNA]</scope>
    <source>
        <strain evidence="1">IBCAS-2021</strain>
        <tissue evidence="1">Leaf</tissue>
    </source>
</reference>
<name>A0AAV7FGN2_ARIFI</name>
<gene>
    <name evidence="1" type="ORF">H6P81_003775</name>
</gene>
<evidence type="ECO:0000313" key="2">
    <source>
        <dbReference type="Proteomes" id="UP000825729"/>
    </source>
</evidence>
<organism evidence="1 2">
    <name type="scientific">Aristolochia fimbriata</name>
    <name type="common">White veined hardy Dutchman's pipe vine</name>
    <dbReference type="NCBI Taxonomy" id="158543"/>
    <lineage>
        <taxon>Eukaryota</taxon>
        <taxon>Viridiplantae</taxon>
        <taxon>Streptophyta</taxon>
        <taxon>Embryophyta</taxon>
        <taxon>Tracheophyta</taxon>
        <taxon>Spermatophyta</taxon>
        <taxon>Magnoliopsida</taxon>
        <taxon>Magnoliidae</taxon>
        <taxon>Piperales</taxon>
        <taxon>Aristolochiaceae</taxon>
        <taxon>Aristolochia</taxon>
    </lineage>
</organism>
<protein>
    <submittedName>
        <fullName evidence="1">Uncharacterized protein</fullName>
    </submittedName>
</protein>
<dbReference type="AlphaFoldDB" id="A0AAV7FGN2"/>
<accession>A0AAV7FGN2</accession>
<comment type="caution">
    <text evidence="1">The sequence shown here is derived from an EMBL/GenBank/DDBJ whole genome shotgun (WGS) entry which is preliminary data.</text>
</comment>